<dbReference type="AlphaFoldDB" id="A0A9Q4FRV2"/>
<keyword evidence="2" id="KW-1185">Reference proteome</keyword>
<name>A0A9Q4FRV2_9HYPH</name>
<evidence type="ECO:0000313" key="1">
    <source>
        <dbReference type="EMBL" id="MCP8886612.1"/>
    </source>
</evidence>
<protein>
    <submittedName>
        <fullName evidence="1">Uncharacterized protein</fullName>
    </submittedName>
</protein>
<gene>
    <name evidence="1" type="ORF">NF348_05810</name>
</gene>
<dbReference type="Proteomes" id="UP001060275">
    <property type="component" value="Unassembled WGS sequence"/>
</dbReference>
<accession>A0A9Q4FRV2</accession>
<dbReference type="RefSeq" id="WP_254673705.1">
    <property type="nucleotide sequence ID" value="NZ_JAMWDU010000002.1"/>
</dbReference>
<reference evidence="1" key="1">
    <citation type="submission" date="2022-06" db="EMBL/GenBank/DDBJ databases">
        <title>Devosia sp. XJ19-45 genome assembly.</title>
        <authorList>
            <person name="Li B."/>
            <person name="Cai M."/>
            <person name="Nie G."/>
            <person name="Li W."/>
        </authorList>
    </citation>
    <scope>NUCLEOTIDE SEQUENCE</scope>
    <source>
        <strain evidence="1">XJ19-45</strain>
    </source>
</reference>
<dbReference type="EMBL" id="JAMWDU010000002">
    <property type="protein sequence ID" value="MCP8886612.1"/>
    <property type="molecule type" value="Genomic_DNA"/>
</dbReference>
<sequence>MWRSNTIQFAWFVQSADKLAADKIYEKLVGAEPISVQRNKLPSPANPFFGVASGDVDEVAVQVQLQPGRVDLLIQPNEELQQASVDEIATFETRPYISRFLDRIAAGDLIEQPVNRLALVVNLAKPAASLSAGIDVAMDVSGFHPPVRPDSEFMVQLNSRIQLDGTLINRLVRFGVQSVQNLVFNVEVGQGAPVAAPTTAVRYATTTMLDFNTVPVGSWIDEAQQRTIFKLLGSEVLRVAEDGRLEALR</sequence>
<organism evidence="1 2">
    <name type="scientific">Devosia ureilytica</name>
    <dbReference type="NCBI Taxonomy" id="2952754"/>
    <lineage>
        <taxon>Bacteria</taxon>
        <taxon>Pseudomonadati</taxon>
        <taxon>Pseudomonadota</taxon>
        <taxon>Alphaproteobacteria</taxon>
        <taxon>Hyphomicrobiales</taxon>
        <taxon>Devosiaceae</taxon>
        <taxon>Devosia</taxon>
    </lineage>
</organism>
<proteinExistence type="predicted"/>
<comment type="caution">
    <text evidence="1">The sequence shown here is derived from an EMBL/GenBank/DDBJ whole genome shotgun (WGS) entry which is preliminary data.</text>
</comment>
<evidence type="ECO:0000313" key="2">
    <source>
        <dbReference type="Proteomes" id="UP001060275"/>
    </source>
</evidence>